<dbReference type="PANTHER" id="PTHR42748:SF3">
    <property type="entry name" value="BLL4366 PROTEIN"/>
    <property type="match status" value="1"/>
</dbReference>
<dbReference type="SUPFAM" id="SSF51735">
    <property type="entry name" value="NAD(P)-binding Rossmann-fold domains"/>
    <property type="match status" value="1"/>
</dbReference>
<gene>
    <name evidence="2" type="ORF">HNR13_000633</name>
</gene>
<organism evidence="2 3">
    <name type="scientific">Leifsonia shinshuensis</name>
    <dbReference type="NCBI Taxonomy" id="150026"/>
    <lineage>
        <taxon>Bacteria</taxon>
        <taxon>Bacillati</taxon>
        <taxon>Actinomycetota</taxon>
        <taxon>Actinomycetes</taxon>
        <taxon>Micrococcales</taxon>
        <taxon>Microbacteriaceae</taxon>
        <taxon>Leifsonia</taxon>
    </lineage>
</organism>
<dbReference type="EMBL" id="JACCFL010000001">
    <property type="protein sequence ID" value="NYJ22346.1"/>
    <property type="molecule type" value="Genomic_DNA"/>
</dbReference>
<dbReference type="PANTHER" id="PTHR42748">
    <property type="entry name" value="NITROGEN METABOLITE REPRESSION PROTEIN NMRA FAMILY MEMBER"/>
    <property type="match status" value="1"/>
</dbReference>
<dbReference type="InterPro" id="IPR036291">
    <property type="entry name" value="NAD(P)-bd_dom_sf"/>
</dbReference>
<reference evidence="2 3" key="1">
    <citation type="submission" date="2020-07" db="EMBL/GenBank/DDBJ databases">
        <title>Sequencing the genomes of 1000 actinobacteria strains.</title>
        <authorList>
            <person name="Klenk H.-P."/>
        </authorList>
    </citation>
    <scope>NUCLEOTIDE SEQUENCE [LARGE SCALE GENOMIC DNA]</scope>
    <source>
        <strain evidence="2 3">DSM 15165</strain>
    </source>
</reference>
<comment type="caution">
    <text evidence="2">The sequence shown here is derived from an EMBL/GenBank/DDBJ whole genome shotgun (WGS) entry which is preliminary data.</text>
</comment>
<proteinExistence type="predicted"/>
<evidence type="ECO:0000256" key="1">
    <source>
        <dbReference type="ARBA" id="ARBA00022857"/>
    </source>
</evidence>
<evidence type="ECO:0000313" key="3">
    <source>
        <dbReference type="Proteomes" id="UP000578352"/>
    </source>
</evidence>
<dbReference type="RefSeq" id="WP_343063430.1">
    <property type="nucleotide sequence ID" value="NZ_BAABEH010000001.1"/>
</dbReference>
<name>A0A853CNC3_9MICO</name>
<protein>
    <submittedName>
        <fullName evidence="2">Uncharacterized protein YbjT (DUF2867 family)</fullName>
    </submittedName>
</protein>
<keyword evidence="1" id="KW-0521">NADP</keyword>
<dbReference type="Proteomes" id="UP000578352">
    <property type="component" value="Unassembled WGS sequence"/>
</dbReference>
<dbReference type="AlphaFoldDB" id="A0A853CNC3"/>
<evidence type="ECO:0000313" key="2">
    <source>
        <dbReference type="EMBL" id="NYJ22346.1"/>
    </source>
</evidence>
<dbReference type="Gene3D" id="3.40.50.720">
    <property type="entry name" value="NAD(P)-binding Rossmann-like Domain"/>
    <property type="match status" value="1"/>
</dbReference>
<sequence>METMTVAVAGGTGVVGARTVEALRRAGQEAVVLSRSEGTDLLAAARDTGEAHRLARTLEGCAAVVDVTSVTTMGGAASTRFFEAVTTALLTAERAAGVTHHVALSIVGAAAAPYAYYAGKAAQERLVMASGDSWSLLRATQFHEFASQLAARSRGRVKPVPAVRSQPVAAAEVGARLAQLATGEPVGLSRDLGGPKVEDMPTLVRRYLAATGSRARVFAVPLPGRWGRALRDGTLLPGPDAQLGTQTFDDWLATVSRTP</sequence>
<accession>A0A853CNC3</accession>
<dbReference type="InterPro" id="IPR051164">
    <property type="entry name" value="NmrA-like_oxidored"/>
</dbReference>